<feature type="domain" description="GFO/IDH/MocA-like oxidoreductase" evidence="3">
    <location>
        <begin position="133"/>
        <end position="260"/>
    </location>
</feature>
<accession>A0A170QBL9</accession>
<dbReference type="Pfam" id="PF01408">
    <property type="entry name" value="GFO_IDH_MocA"/>
    <property type="match status" value="1"/>
</dbReference>
<dbReference type="PANTHER" id="PTHR43818">
    <property type="entry name" value="BCDNA.GH03377"/>
    <property type="match status" value="1"/>
</dbReference>
<keyword evidence="1" id="KW-0560">Oxidoreductase</keyword>
<dbReference type="Gene3D" id="3.40.50.720">
    <property type="entry name" value="NAD(P)-binding Rossmann-like Domain"/>
    <property type="match status" value="1"/>
</dbReference>
<dbReference type="SUPFAM" id="SSF51735">
    <property type="entry name" value="NAD(P)-binding Rossmann-fold domains"/>
    <property type="match status" value="1"/>
</dbReference>
<feature type="domain" description="Gfo/Idh/MocA-like oxidoreductase N-terminal" evidence="2">
    <location>
        <begin position="4"/>
        <end position="122"/>
    </location>
</feature>
<evidence type="ECO:0000259" key="2">
    <source>
        <dbReference type="Pfam" id="PF01408"/>
    </source>
</evidence>
<dbReference type="AlphaFoldDB" id="A0A170QBL9"/>
<dbReference type="GO" id="GO:0000166">
    <property type="term" value="F:nucleotide binding"/>
    <property type="evidence" value="ECO:0007669"/>
    <property type="project" value="InterPro"/>
</dbReference>
<dbReference type="PANTHER" id="PTHR43818:SF11">
    <property type="entry name" value="BCDNA.GH03377"/>
    <property type="match status" value="1"/>
</dbReference>
<name>A0A170QBL9_9ZZZZ</name>
<reference evidence="4" key="1">
    <citation type="submission" date="2015-10" db="EMBL/GenBank/DDBJ databases">
        <authorList>
            <person name="Gilbert D.G."/>
        </authorList>
    </citation>
    <scope>NUCLEOTIDE SEQUENCE</scope>
</reference>
<sequence>MSFGWAIISAGDFADSRAAPGINQAEGAELVAVHSRDQGRAEAFAEKHEAKTAYSSVEDVLSDSRIDAVYITSPNHLHGPYTVMAANAGKHVLAEKPLSLNVAEGIESMRVCRKRGVKLGVGLHLRHHPGHIETRRLVAAGALGTIALAQAQIGQGERGNVQPEPRSGLRDWWTHPEMVGGAFAMLTIGVHAIDDLQFLLGQQVVEIAAITDGQTPERPLENLAAMSLRFDGGAIGTMCCGMRLPEFQNDVALYGSEGKVMLADGSWPRLQGELRVSSETVNTTVAYEPDFVYLVTKNIEDFQRAIAEDREPAASGSHGLKLVQLTEAMVESAKTGRTIKLEPTP</sequence>
<dbReference type="Gene3D" id="3.30.360.10">
    <property type="entry name" value="Dihydrodipicolinate Reductase, domain 2"/>
    <property type="match status" value="1"/>
</dbReference>
<gene>
    <name evidence="4" type="ORF">MGWOODY_Clf25</name>
</gene>
<dbReference type="InterPro" id="IPR055170">
    <property type="entry name" value="GFO_IDH_MocA-like_dom"/>
</dbReference>
<dbReference type="EMBL" id="FAXA01000477">
    <property type="protein sequence ID" value="CUV05884.1"/>
    <property type="molecule type" value="Genomic_DNA"/>
</dbReference>
<protein>
    <submittedName>
        <fullName evidence="4">Oxidoreductase, Gfo/Idh/MocA family</fullName>
    </submittedName>
</protein>
<evidence type="ECO:0000256" key="1">
    <source>
        <dbReference type="ARBA" id="ARBA00023002"/>
    </source>
</evidence>
<dbReference type="InterPro" id="IPR000683">
    <property type="entry name" value="Gfo/Idh/MocA-like_OxRdtase_N"/>
</dbReference>
<organism evidence="4">
    <name type="scientific">hydrothermal vent metagenome</name>
    <dbReference type="NCBI Taxonomy" id="652676"/>
    <lineage>
        <taxon>unclassified sequences</taxon>
        <taxon>metagenomes</taxon>
        <taxon>ecological metagenomes</taxon>
    </lineage>
</organism>
<dbReference type="InterPro" id="IPR050463">
    <property type="entry name" value="Gfo/Idh/MocA_oxidrdct_glycsds"/>
</dbReference>
<evidence type="ECO:0000259" key="3">
    <source>
        <dbReference type="Pfam" id="PF22725"/>
    </source>
</evidence>
<dbReference type="InterPro" id="IPR036291">
    <property type="entry name" value="NAD(P)-bd_dom_sf"/>
</dbReference>
<proteinExistence type="predicted"/>
<dbReference type="Pfam" id="PF22725">
    <property type="entry name" value="GFO_IDH_MocA_C3"/>
    <property type="match status" value="1"/>
</dbReference>
<evidence type="ECO:0000313" key="4">
    <source>
        <dbReference type="EMBL" id="CUV05884.1"/>
    </source>
</evidence>
<dbReference type="GO" id="GO:0016491">
    <property type="term" value="F:oxidoreductase activity"/>
    <property type="evidence" value="ECO:0007669"/>
    <property type="project" value="UniProtKB-KW"/>
</dbReference>
<dbReference type="SUPFAM" id="SSF55347">
    <property type="entry name" value="Glyceraldehyde-3-phosphate dehydrogenase-like, C-terminal domain"/>
    <property type="match status" value="1"/>
</dbReference>